<gene>
    <name evidence="1" type="ORF">V7S43_010554</name>
</gene>
<dbReference type="Proteomes" id="UP001632037">
    <property type="component" value="Unassembled WGS sequence"/>
</dbReference>
<organism evidence="1 2">
    <name type="scientific">Phytophthora oleae</name>
    <dbReference type="NCBI Taxonomy" id="2107226"/>
    <lineage>
        <taxon>Eukaryota</taxon>
        <taxon>Sar</taxon>
        <taxon>Stramenopiles</taxon>
        <taxon>Oomycota</taxon>
        <taxon>Peronosporomycetes</taxon>
        <taxon>Peronosporales</taxon>
        <taxon>Peronosporaceae</taxon>
        <taxon>Phytophthora</taxon>
    </lineage>
</organism>
<sequence>MEQTDVIDCKQLSLDESKVENTGTTMEQCVVAMEKWAANPSEMDYWIPTTSWCDTIDAVAKWTFPDKPFVTENLEVCYIALIHDKDKIYEFQLDPVQITKREILDNVPLYVAHFEEGKEMAGRQ</sequence>
<reference evidence="1 2" key="1">
    <citation type="submission" date="2024-09" db="EMBL/GenBank/DDBJ databases">
        <title>Genome sequencing and assembly of Phytophthora oleae, isolate VK10A, causative agent of rot of olive drupes.</title>
        <authorList>
            <person name="Conti Taguali S."/>
            <person name="Riolo M."/>
            <person name="La Spada F."/>
            <person name="Cacciola S.O."/>
            <person name="Dionisio G."/>
        </authorList>
    </citation>
    <scope>NUCLEOTIDE SEQUENCE [LARGE SCALE GENOMIC DNA]</scope>
    <source>
        <strain evidence="1 2">VK10A</strain>
    </source>
</reference>
<name>A0ABD3FFD4_9STRA</name>
<dbReference type="AlphaFoldDB" id="A0ABD3FFD4"/>
<evidence type="ECO:0000313" key="1">
    <source>
        <dbReference type="EMBL" id="KAL3664225.1"/>
    </source>
</evidence>
<dbReference type="EMBL" id="JBIMZQ010000024">
    <property type="protein sequence ID" value="KAL3664225.1"/>
    <property type="molecule type" value="Genomic_DNA"/>
</dbReference>
<evidence type="ECO:0000313" key="2">
    <source>
        <dbReference type="Proteomes" id="UP001632037"/>
    </source>
</evidence>
<proteinExistence type="predicted"/>
<protein>
    <submittedName>
        <fullName evidence="1">Uncharacterized protein</fullName>
    </submittedName>
</protein>
<keyword evidence="2" id="KW-1185">Reference proteome</keyword>
<accession>A0ABD3FFD4</accession>
<comment type="caution">
    <text evidence="1">The sequence shown here is derived from an EMBL/GenBank/DDBJ whole genome shotgun (WGS) entry which is preliminary data.</text>
</comment>